<dbReference type="Pfam" id="PF23562">
    <property type="entry name" value="AMP-binding_C_3"/>
    <property type="match status" value="1"/>
</dbReference>
<accession>A0A9Q9EQF9</accession>
<dbReference type="Pfam" id="PF00501">
    <property type="entry name" value="AMP-binding"/>
    <property type="match status" value="1"/>
</dbReference>
<name>A0A9Q9EQF9_9PEZI</name>
<dbReference type="InterPro" id="IPR006162">
    <property type="entry name" value="Ppantetheine_attach_site"/>
</dbReference>
<dbReference type="InterPro" id="IPR009081">
    <property type="entry name" value="PP-bd_ACP"/>
</dbReference>
<proteinExistence type="predicted"/>
<keyword evidence="2" id="KW-0597">Phosphoprotein</keyword>
<keyword evidence="1" id="KW-0596">Phosphopantetheine</keyword>
<evidence type="ECO:0000313" key="4">
    <source>
        <dbReference type="EMBL" id="USW59776.1"/>
    </source>
</evidence>
<dbReference type="SUPFAM" id="SSF47336">
    <property type="entry name" value="ACP-like"/>
    <property type="match status" value="1"/>
</dbReference>
<evidence type="ECO:0000259" key="3">
    <source>
        <dbReference type="PROSITE" id="PS50075"/>
    </source>
</evidence>
<dbReference type="AlphaFoldDB" id="A0A9Q9EQF9"/>
<dbReference type="PANTHER" id="PTHR43439">
    <property type="entry name" value="PHENYLACETATE-COENZYME A LIGASE"/>
    <property type="match status" value="1"/>
</dbReference>
<dbReference type="SUPFAM" id="SSF56801">
    <property type="entry name" value="Acetyl-CoA synthetase-like"/>
    <property type="match status" value="1"/>
</dbReference>
<dbReference type="EMBL" id="CP099433">
    <property type="protein sequence ID" value="USW59776.1"/>
    <property type="molecule type" value="Genomic_DNA"/>
</dbReference>
<evidence type="ECO:0000313" key="5">
    <source>
        <dbReference type="Proteomes" id="UP001056384"/>
    </source>
</evidence>
<dbReference type="Proteomes" id="UP001056384">
    <property type="component" value="Chromosome 16"/>
</dbReference>
<dbReference type="InterPro" id="IPR020845">
    <property type="entry name" value="AMP-binding_CS"/>
</dbReference>
<dbReference type="PROSITE" id="PS50075">
    <property type="entry name" value="CARRIER"/>
    <property type="match status" value="1"/>
</dbReference>
<dbReference type="GO" id="GO:0031177">
    <property type="term" value="F:phosphopantetheine binding"/>
    <property type="evidence" value="ECO:0007669"/>
    <property type="project" value="InterPro"/>
</dbReference>
<gene>
    <name evidence="4" type="ORF">Slin15195_G130950</name>
</gene>
<dbReference type="PROSITE" id="PS00455">
    <property type="entry name" value="AMP_BINDING"/>
    <property type="match status" value="1"/>
</dbReference>
<dbReference type="InterPro" id="IPR036736">
    <property type="entry name" value="ACP-like_sf"/>
</dbReference>
<dbReference type="Gene3D" id="3.40.50.12780">
    <property type="entry name" value="N-terminal domain of ligase-like"/>
    <property type="match status" value="1"/>
</dbReference>
<dbReference type="InterPro" id="IPR020806">
    <property type="entry name" value="PKS_PP-bd"/>
</dbReference>
<dbReference type="Gene3D" id="1.10.1200.10">
    <property type="entry name" value="ACP-like"/>
    <property type="match status" value="1"/>
</dbReference>
<dbReference type="PROSITE" id="PS00012">
    <property type="entry name" value="PHOSPHOPANTETHEINE"/>
    <property type="match status" value="1"/>
</dbReference>
<sequence length="645" mass="71367">MTASNNADGQSNAAIRTLPRVVEDLAQEYPNNTFMTLPLGPDLPEGWRSVTYRELNKAVHGIVGWIEATLGDCIEPGEVVAYIGITDMRYAIVETGLMKAGCSALLPSPRNSQSSQRSLFESSNCRLLLYSAGVDIYVDQLKSVLPEVQSFQIPAFDELCDWGSRIHPLRPYQEKGEGKQAIVLHTSGSTGRPKPIHHTYASINTVSALKSFAPAEGRCNITDAFLQSDASMLIVAPFFHIMGQTMLWRSLLCRAPLVITSTQKPPNAELIIKAVQELRPSLAFFPPSILEDITETPGGLDAMGLLDSVFFAGGPLATGAGEKLIHCTNLLNMLGSTETGICPSRVPLDKHDWPYFEIIPESGTIMKIDSSGLCEMVITKTHENQKYQGVFHTFPDIEEWRTRDLFDRHPEKENLWLYKGRKDDILVLSNGEKFSPVGFEKLVESHPMVKGALVVGQGRFQTGLLIEPDWTVISPAQDSSELLDLLWPTIEIANATGPAHSKLWRSKIIIANRDKPFKRAPKGSIIRSQTVDLFEAEIETLYSGLPTDHQLIQLPLYADIGTIKEFLRQVFKPKGREVSDSISDDQDIFSYGIDSLQVLELCHIVNRALCKDTRFTMSAKDVYSHPTVGGLATFVHNSINSDSLA</sequence>
<dbReference type="Pfam" id="PF00550">
    <property type="entry name" value="PP-binding"/>
    <property type="match status" value="1"/>
</dbReference>
<dbReference type="InterPro" id="IPR051414">
    <property type="entry name" value="Adenylate-forming_Reductase"/>
</dbReference>
<evidence type="ECO:0000256" key="1">
    <source>
        <dbReference type="ARBA" id="ARBA00022450"/>
    </source>
</evidence>
<feature type="domain" description="Carrier" evidence="3">
    <location>
        <begin position="558"/>
        <end position="639"/>
    </location>
</feature>
<dbReference type="SMART" id="SM00823">
    <property type="entry name" value="PKS_PP"/>
    <property type="match status" value="1"/>
</dbReference>
<evidence type="ECO:0000256" key="2">
    <source>
        <dbReference type="ARBA" id="ARBA00022553"/>
    </source>
</evidence>
<dbReference type="InterPro" id="IPR042099">
    <property type="entry name" value="ANL_N_sf"/>
</dbReference>
<keyword evidence="5" id="KW-1185">Reference proteome</keyword>
<dbReference type="PANTHER" id="PTHR43439:SF2">
    <property type="entry name" value="ENZYME, PUTATIVE (JCVI)-RELATED"/>
    <property type="match status" value="1"/>
</dbReference>
<dbReference type="InterPro" id="IPR000873">
    <property type="entry name" value="AMP-dep_synth/lig_dom"/>
</dbReference>
<protein>
    <submittedName>
        <fullName evidence="4">AMP-dependent synthetase/ligase, phosphopantetheine binding ACP domain, AMP-binding protein</fullName>
    </submittedName>
</protein>
<organism evidence="4 5">
    <name type="scientific">Septoria linicola</name>
    <dbReference type="NCBI Taxonomy" id="215465"/>
    <lineage>
        <taxon>Eukaryota</taxon>
        <taxon>Fungi</taxon>
        <taxon>Dikarya</taxon>
        <taxon>Ascomycota</taxon>
        <taxon>Pezizomycotina</taxon>
        <taxon>Dothideomycetes</taxon>
        <taxon>Dothideomycetidae</taxon>
        <taxon>Mycosphaerellales</taxon>
        <taxon>Mycosphaerellaceae</taxon>
        <taxon>Septoria</taxon>
    </lineage>
</organism>
<reference evidence="4" key="1">
    <citation type="submission" date="2022-06" db="EMBL/GenBank/DDBJ databases">
        <title>Complete genome sequences of two strains of the flax pathogen Septoria linicola.</title>
        <authorList>
            <person name="Lapalu N."/>
            <person name="Simon A."/>
            <person name="Demenou B."/>
            <person name="Paumier D."/>
            <person name="Guillot M.-P."/>
            <person name="Gout L."/>
            <person name="Valade R."/>
        </authorList>
    </citation>
    <scope>NUCLEOTIDE SEQUENCE</scope>
    <source>
        <strain evidence="4">SE15195</strain>
    </source>
</reference>